<dbReference type="InterPro" id="IPR002346">
    <property type="entry name" value="Mopterin_DH_FAD-bd"/>
</dbReference>
<dbReference type="Gene3D" id="1.10.150.120">
    <property type="entry name" value="[2Fe-2S]-binding domain"/>
    <property type="match status" value="1"/>
</dbReference>
<dbReference type="InterPro" id="IPR016166">
    <property type="entry name" value="FAD-bd_PCMH"/>
</dbReference>
<dbReference type="Pfam" id="PF00111">
    <property type="entry name" value="Fer2"/>
    <property type="match status" value="1"/>
</dbReference>
<keyword evidence="5" id="KW-0408">Iron</keyword>
<dbReference type="InterPro" id="IPR012675">
    <property type="entry name" value="Beta-grasp_dom_sf"/>
</dbReference>
<evidence type="ECO:0000259" key="7">
    <source>
        <dbReference type="PROSITE" id="PS51387"/>
    </source>
</evidence>
<evidence type="ECO:0000256" key="1">
    <source>
        <dbReference type="ARBA" id="ARBA00022630"/>
    </source>
</evidence>
<sequence>MEFILNDKAIRTDKPGGMTLLDFIRYDNHLTGTKIGCREGDCGACTVLVGELLEGRINYKSMTSCITPLANVRGKHVVTIEGLNMEALSPVQQAFVETGGTQCGFCTAGFIVSLSGYCMSGKEPEYNDGISAIDGNICRCTGYKSIERATALVIEKLAEKDVNDPVSWLVNEKFIPKYFLEIPKKLMVLKLANQSPNGHEEGLPKVGGGTDLYVQRPDDMVTGNVHAFYDVPALNNITLKDGQCRLGGEVTVSDLMDSKAFNHLFPNLKKHLKLVSSTQIRNMGTIAGNFVNASPIGDLTIFFLALDSVLTLSKTGGASRKVRLQEFYLGYKKLDLGHDEIVEFIEFSLLDDTTYFNFEKVSKRKYLDIASVNTAIRIKENNGNIEAIHASAGGVGPTPLYLTKTCAYLQGKALTPENIRSAVECLNEDISPISDVRGSKDYKALLLRQLFFAHFIELFPEKFEMEVLV</sequence>
<evidence type="ECO:0000256" key="3">
    <source>
        <dbReference type="ARBA" id="ARBA00022827"/>
    </source>
</evidence>
<dbReference type="CDD" id="cd00207">
    <property type="entry name" value="fer2"/>
    <property type="match status" value="1"/>
</dbReference>
<dbReference type="PROSITE" id="PS51387">
    <property type="entry name" value="FAD_PCMH"/>
    <property type="match status" value="1"/>
</dbReference>
<keyword evidence="9" id="KW-1185">Reference proteome</keyword>
<dbReference type="SMART" id="SM01092">
    <property type="entry name" value="CO_deh_flav_C"/>
    <property type="match status" value="1"/>
</dbReference>
<dbReference type="SUPFAM" id="SSF47741">
    <property type="entry name" value="CO dehydrogenase ISP C-domain like"/>
    <property type="match status" value="1"/>
</dbReference>
<dbReference type="RefSeq" id="WP_155173482.1">
    <property type="nucleotide sequence ID" value="NZ_BAAAFL010000012.1"/>
</dbReference>
<dbReference type="SUPFAM" id="SSF54292">
    <property type="entry name" value="2Fe-2S ferredoxin-like"/>
    <property type="match status" value="1"/>
</dbReference>
<dbReference type="InterPro" id="IPR036884">
    <property type="entry name" value="2Fe-2S-bd_dom_sf"/>
</dbReference>
<dbReference type="InterPro" id="IPR001041">
    <property type="entry name" value="2Fe-2S_ferredoxin-type"/>
</dbReference>
<protein>
    <submittedName>
        <fullName evidence="8">2Fe-2S iron-sulfur cluster binding domain-containing protein</fullName>
    </submittedName>
</protein>
<name>A0ABW9RQL2_9BACT</name>
<organism evidence="8 9">
    <name type="scientific">Fulvivirga kasyanovii</name>
    <dbReference type="NCBI Taxonomy" id="396812"/>
    <lineage>
        <taxon>Bacteria</taxon>
        <taxon>Pseudomonadati</taxon>
        <taxon>Bacteroidota</taxon>
        <taxon>Cytophagia</taxon>
        <taxon>Cytophagales</taxon>
        <taxon>Fulvivirgaceae</taxon>
        <taxon>Fulvivirga</taxon>
    </lineage>
</organism>
<dbReference type="SUPFAM" id="SSF55447">
    <property type="entry name" value="CO dehydrogenase flavoprotein C-terminal domain-like"/>
    <property type="match status" value="1"/>
</dbReference>
<dbReference type="InterPro" id="IPR036010">
    <property type="entry name" value="2Fe-2S_ferredoxin-like_sf"/>
</dbReference>
<evidence type="ECO:0000256" key="5">
    <source>
        <dbReference type="ARBA" id="ARBA00023004"/>
    </source>
</evidence>
<keyword evidence="3" id="KW-0274">FAD</keyword>
<dbReference type="InterPro" id="IPR005107">
    <property type="entry name" value="CO_DH_flav_C"/>
</dbReference>
<dbReference type="EMBL" id="SMLW01000582">
    <property type="protein sequence ID" value="MTI26469.1"/>
    <property type="molecule type" value="Genomic_DNA"/>
</dbReference>
<dbReference type="PANTHER" id="PTHR45444:SF3">
    <property type="entry name" value="XANTHINE DEHYDROGENASE"/>
    <property type="match status" value="1"/>
</dbReference>
<dbReference type="Proteomes" id="UP000798808">
    <property type="component" value="Unassembled WGS sequence"/>
</dbReference>
<keyword evidence="4" id="KW-0560">Oxidoreductase</keyword>
<evidence type="ECO:0000259" key="6">
    <source>
        <dbReference type="PROSITE" id="PS51085"/>
    </source>
</evidence>
<dbReference type="Gene3D" id="3.30.390.50">
    <property type="entry name" value="CO dehydrogenase flavoprotein, C-terminal domain"/>
    <property type="match status" value="1"/>
</dbReference>
<keyword evidence="2" id="KW-0479">Metal-binding</keyword>
<gene>
    <name evidence="8" type="ORF">E1163_16035</name>
</gene>
<dbReference type="Gene3D" id="3.10.20.30">
    <property type="match status" value="1"/>
</dbReference>
<evidence type="ECO:0000313" key="8">
    <source>
        <dbReference type="EMBL" id="MTI26469.1"/>
    </source>
</evidence>
<comment type="caution">
    <text evidence="8">The sequence shown here is derived from an EMBL/GenBank/DDBJ whole genome shotgun (WGS) entry which is preliminary data.</text>
</comment>
<proteinExistence type="predicted"/>
<feature type="domain" description="2Fe-2S ferredoxin-type" evidence="6">
    <location>
        <begin position="1"/>
        <end position="83"/>
    </location>
</feature>
<dbReference type="InterPro" id="IPR036683">
    <property type="entry name" value="CO_DH_flav_C_dom_sf"/>
</dbReference>
<dbReference type="InterPro" id="IPR002888">
    <property type="entry name" value="2Fe-2S-bd"/>
</dbReference>
<dbReference type="InterPro" id="IPR016208">
    <property type="entry name" value="Ald_Oxase/xanthine_DH-like"/>
</dbReference>
<dbReference type="Pfam" id="PF03450">
    <property type="entry name" value="CO_deh_flav_C"/>
    <property type="match status" value="1"/>
</dbReference>
<evidence type="ECO:0000313" key="9">
    <source>
        <dbReference type="Proteomes" id="UP000798808"/>
    </source>
</evidence>
<dbReference type="InterPro" id="IPR016169">
    <property type="entry name" value="FAD-bd_PCMH_sub2"/>
</dbReference>
<accession>A0ABW9RQL2</accession>
<dbReference type="SUPFAM" id="SSF56176">
    <property type="entry name" value="FAD-binding/transporter-associated domain-like"/>
    <property type="match status" value="1"/>
</dbReference>
<keyword evidence="1" id="KW-0285">Flavoprotein</keyword>
<dbReference type="InterPro" id="IPR006058">
    <property type="entry name" value="2Fe2S_fd_BS"/>
</dbReference>
<reference evidence="8 9" key="1">
    <citation type="submission" date="2019-02" db="EMBL/GenBank/DDBJ databases">
        <authorList>
            <person name="Goldberg S.R."/>
            <person name="Haltli B.A."/>
            <person name="Correa H."/>
            <person name="Russell K.G."/>
        </authorList>
    </citation>
    <scope>NUCLEOTIDE SEQUENCE [LARGE SCALE GENOMIC DNA]</scope>
    <source>
        <strain evidence="8 9">JCM 16186</strain>
    </source>
</reference>
<dbReference type="Pfam" id="PF01799">
    <property type="entry name" value="Fer2_2"/>
    <property type="match status" value="1"/>
</dbReference>
<dbReference type="PROSITE" id="PS51085">
    <property type="entry name" value="2FE2S_FER_2"/>
    <property type="match status" value="1"/>
</dbReference>
<feature type="domain" description="FAD-binding PCMH-type" evidence="7">
    <location>
        <begin position="171"/>
        <end position="352"/>
    </location>
</feature>
<dbReference type="Gene3D" id="3.30.465.10">
    <property type="match status" value="1"/>
</dbReference>
<evidence type="ECO:0000256" key="4">
    <source>
        <dbReference type="ARBA" id="ARBA00023002"/>
    </source>
</evidence>
<dbReference type="InterPro" id="IPR036318">
    <property type="entry name" value="FAD-bd_PCMH-like_sf"/>
</dbReference>
<dbReference type="Pfam" id="PF00941">
    <property type="entry name" value="FAD_binding_5"/>
    <property type="match status" value="1"/>
</dbReference>
<dbReference type="PROSITE" id="PS00197">
    <property type="entry name" value="2FE2S_FER_1"/>
    <property type="match status" value="1"/>
</dbReference>
<dbReference type="PANTHER" id="PTHR45444">
    <property type="entry name" value="XANTHINE DEHYDROGENASE"/>
    <property type="match status" value="1"/>
</dbReference>
<evidence type="ECO:0000256" key="2">
    <source>
        <dbReference type="ARBA" id="ARBA00022723"/>
    </source>
</evidence>